<dbReference type="InterPro" id="IPR008928">
    <property type="entry name" value="6-hairpin_glycosidase_sf"/>
</dbReference>
<dbReference type="Proteomes" id="UP000245956">
    <property type="component" value="Unassembled WGS sequence"/>
</dbReference>
<evidence type="ECO:0000259" key="2">
    <source>
        <dbReference type="Pfam" id="PF20736"/>
    </source>
</evidence>
<sequence>MPSRWVVMPRGRLVAVSPSSSLPCPRRAGQGSTAAGGKSSDAGAGHGNVSAALRVFPPIGIALAILAQSGSARLVPLLIAPDVLACPCASRRDSHRCRVSATRRSPEGFSIVIVTHAVNAIDIFGVLHCEHKYSRGRPWTFIMDHQPHLQVLLNPPVEMQPSVVAAQVGLASAARTLQPWTYSPLTVGAVKPGGWLLGEMQAMADGLAGHEHDFYVYVNESSWLNEPGSGGAEYSTLNEGLPYWFNSLVPLAYTLDDDRLKAQVHEVASTVLGHQAPDGWIGPEVGDARNFWARTPLFLGLTQLVEANATWEQPVLDGLGRFMTLTNRMLKNDSQGFAKCAADVDCSWGQARVHDTMITIQWLLERYPSKQDAVLWENMDLFWAQSNFRWDKWYTEGTFQKVSNTTDGSIWPYLHGVNVGQGLKAPSVAYRVNGSHDMVQKSHDAVDWTFKYHGSASGTVLADEGEHHLAPYMGSELCTAVETAYSLAYMYQVLGRNDFADRAERAIFNAFPVMMTGDKWAHQYMAQPNQPHAINTTAQDGHVPPVFTSANSGMATIFGMEPQYPCCTVNHPQGYPKFVSNSWVAVGKTGLGHALLSPSTVSTRVNGGAVTIACDTAYPFEDELQYTIEAEKAFDLFLRVPDWARSSSTSQPSAMDSKTSMRKVHVKAGKTKLKYMLDAQIRTEARSNNTVAVFHGSLLYALELSTTQTSSYPHAWSDTKGPGLDNLPFPQLRDYYIDSTSAWNVAIDPSTLKYHGSRGGLRNPIFAQGAPSNYMTVDGCEIEWPLYLGVTPDWAPVDRTCKGRRTSYRLIPYGAAKVHMSDLPVKKFH</sequence>
<dbReference type="SUPFAM" id="SSF48208">
    <property type="entry name" value="Six-hairpin glycosidases"/>
    <property type="match status" value="1"/>
</dbReference>
<dbReference type="EMBL" id="LCWV01000006">
    <property type="protein sequence ID" value="PWI72108.1"/>
    <property type="molecule type" value="Genomic_DNA"/>
</dbReference>
<evidence type="ECO:0000313" key="3">
    <source>
        <dbReference type="EMBL" id="PWI72108.1"/>
    </source>
</evidence>
<feature type="region of interest" description="Disordered" evidence="1">
    <location>
        <begin position="17"/>
        <end position="41"/>
    </location>
</feature>
<accession>A0A2U3EC77</accession>
<dbReference type="PANTHER" id="PTHR31151">
    <property type="entry name" value="PROLINE-TRNA LIGASE (DUF1680)"/>
    <property type="match status" value="1"/>
</dbReference>
<evidence type="ECO:0000256" key="1">
    <source>
        <dbReference type="SAM" id="MobiDB-lite"/>
    </source>
</evidence>
<dbReference type="PANTHER" id="PTHR31151:SF0">
    <property type="entry name" value="PROLINE-TRNA LIGASE (DUF1680)"/>
    <property type="match status" value="1"/>
</dbReference>
<dbReference type="GO" id="GO:0005975">
    <property type="term" value="P:carbohydrate metabolic process"/>
    <property type="evidence" value="ECO:0007669"/>
    <property type="project" value="InterPro"/>
</dbReference>
<protein>
    <recommendedName>
        <fullName evidence="2">Non-reducing end beta-L-arabinofuranosidase-like GH127 middle domain-containing protein</fullName>
    </recommendedName>
</protein>
<organism evidence="3 4">
    <name type="scientific">Purpureocillium lilacinum</name>
    <name type="common">Paecilomyces lilacinus</name>
    <dbReference type="NCBI Taxonomy" id="33203"/>
    <lineage>
        <taxon>Eukaryota</taxon>
        <taxon>Fungi</taxon>
        <taxon>Dikarya</taxon>
        <taxon>Ascomycota</taxon>
        <taxon>Pezizomycotina</taxon>
        <taxon>Sordariomycetes</taxon>
        <taxon>Hypocreomycetidae</taxon>
        <taxon>Hypocreales</taxon>
        <taxon>Ophiocordycipitaceae</taxon>
        <taxon>Purpureocillium</taxon>
    </lineage>
</organism>
<feature type="domain" description="Non-reducing end beta-L-arabinofuranosidase-like GH127 middle" evidence="2">
    <location>
        <begin position="595"/>
        <end position="646"/>
    </location>
</feature>
<dbReference type="Pfam" id="PF20736">
    <property type="entry name" value="Glyco_hydro127M"/>
    <property type="match status" value="1"/>
</dbReference>
<proteinExistence type="predicted"/>
<comment type="caution">
    <text evidence="3">The sequence shown here is derived from an EMBL/GenBank/DDBJ whole genome shotgun (WGS) entry which is preliminary data.</text>
</comment>
<dbReference type="InterPro" id="IPR049046">
    <property type="entry name" value="Beta-AFase-like_GH127_middle"/>
</dbReference>
<feature type="compositionally biased region" description="Low complexity" evidence="1">
    <location>
        <begin position="31"/>
        <end position="41"/>
    </location>
</feature>
<reference evidence="3 4" key="1">
    <citation type="journal article" date="2016" name="Front. Microbiol.">
        <title>Genome and transcriptome sequences reveal the specific parasitism of the nematophagous Purpureocillium lilacinum 36-1.</title>
        <authorList>
            <person name="Xie J."/>
            <person name="Li S."/>
            <person name="Mo C."/>
            <person name="Xiao X."/>
            <person name="Peng D."/>
            <person name="Wang G."/>
            <person name="Xiao Y."/>
        </authorList>
    </citation>
    <scope>NUCLEOTIDE SEQUENCE [LARGE SCALE GENOMIC DNA]</scope>
    <source>
        <strain evidence="3 4">36-1</strain>
    </source>
</reference>
<gene>
    <name evidence="3" type="ORF">PCL_10731</name>
</gene>
<evidence type="ECO:0000313" key="4">
    <source>
        <dbReference type="Proteomes" id="UP000245956"/>
    </source>
</evidence>
<dbReference type="AlphaFoldDB" id="A0A2U3EC77"/>
<name>A0A2U3EC77_PURLI</name>